<dbReference type="InterPro" id="IPR001810">
    <property type="entry name" value="F-box_dom"/>
</dbReference>
<reference evidence="3" key="2">
    <citation type="submission" date="2018-07" db="EMBL/GenBank/DDBJ databases">
        <authorList>
            <person name="Quirk P.G."/>
            <person name="Krulwich T.A."/>
        </authorList>
    </citation>
    <scope>NUCLEOTIDE SEQUENCE</scope>
</reference>
<reference evidence="2" key="1">
    <citation type="submission" date="2018-04" db="EMBL/GenBank/DDBJ databases">
        <authorList>
            <person name="Go L.Y."/>
            <person name="Mitchell J.A."/>
        </authorList>
    </citation>
    <scope>NUCLEOTIDE SEQUENCE</scope>
    <source>
        <tissue evidence="2">Whole organism</tissue>
    </source>
</reference>
<dbReference type="VEuPathDB" id="VectorBase:CSON001004"/>
<proteinExistence type="predicted"/>
<dbReference type="EMBL" id="UFQS01001164">
    <property type="protein sequence ID" value="SSX09308.1"/>
    <property type="molecule type" value="Genomic_DNA"/>
</dbReference>
<gene>
    <name evidence="2" type="primary">CSON001004</name>
</gene>
<evidence type="ECO:0000313" key="2">
    <source>
        <dbReference type="EMBL" id="SSX09308.1"/>
    </source>
</evidence>
<dbReference type="SUPFAM" id="SSF52047">
    <property type="entry name" value="RNI-like"/>
    <property type="match status" value="1"/>
</dbReference>
<dbReference type="Pfam" id="PF00646">
    <property type="entry name" value="F-box"/>
    <property type="match status" value="1"/>
</dbReference>
<evidence type="ECO:0000313" key="3">
    <source>
        <dbReference type="EMBL" id="SSX29210.1"/>
    </source>
</evidence>
<dbReference type="Gene3D" id="3.80.10.10">
    <property type="entry name" value="Ribonuclease Inhibitor"/>
    <property type="match status" value="1"/>
</dbReference>
<dbReference type="AlphaFoldDB" id="A0A336KYM3"/>
<evidence type="ECO:0000259" key="1">
    <source>
        <dbReference type="Pfam" id="PF00646"/>
    </source>
</evidence>
<dbReference type="EMBL" id="UFQT01001164">
    <property type="protein sequence ID" value="SSX29210.1"/>
    <property type="molecule type" value="Genomic_DNA"/>
</dbReference>
<name>A0A336KYM3_CULSO</name>
<organism evidence="2">
    <name type="scientific">Culicoides sonorensis</name>
    <name type="common">Biting midge</name>
    <dbReference type="NCBI Taxonomy" id="179676"/>
    <lineage>
        <taxon>Eukaryota</taxon>
        <taxon>Metazoa</taxon>
        <taxon>Ecdysozoa</taxon>
        <taxon>Arthropoda</taxon>
        <taxon>Hexapoda</taxon>
        <taxon>Insecta</taxon>
        <taxon>Pterygota</taxon>
        <taxon>Neoptera</taxon>
        <taxon>Endopterygota</taxon>
        <taxon>Diptera</taxon>
        <taxon>Nematocera</taxon>
        <taxon>Chironomoidea</taxon>
        <taxon>Ceratopogonidae</taxon>
        <taxon>Ceratopogoninae</taxon>
        <taxon>Culicoides</taxon>
        <taxon>Monoculicoides</taxon>
    </lineage>
</organism>
<dbReference type="InterPro" id="IPR032675">
    <property type="entry name" value="LRR_dom_sf"/>
</dbReference>
<sequence>METKMFNLDLFPFEDLLLELQLMVFSYCTPKDRRDNLSFVSKSWAEKLQSFTEDYQLHLYDCCVKKELEPFSVLIKSTRQYRFLKIGKDVDFLNCKIGSRLLGHLGKHVCVLEITSPYEIKSLLDDSNPLMIFPELKKLIVTKMSDLTGFDAFPQSLEHIHVKELSVVEPTKEVEHLKKIKNLRFWTSELIKFKDESSTAILSVDEKLKEILESVQSLDNIDLKLSTNLIGTPVVPIDDVIGITIKGKPKKFLTFSDLPNLKSIIQMDKPLTLIKSCFAFHEVNLFPKVEELQITWCFDLCIKCFTTFIDSFPNLKKLAFLYCSCETEQLNYICVKLPQLKHLEVDSSDNDDQLLFNEPSEFLLGNLRELHTLKMSESRIINIENWPFMPNLKKLNVACLLGTSRINLKVFSEKLPNIESFKTFWGQDHSLIEVLTQNWVNLRILNVRSCFVCEKYFASIILNCKKLRELKFYHNTDTEDFEYILFRELPYLRRFGSWYSRNIYDSRVNNLKQQGKYDDMIAALEKRLEKYLH</sequence>
<protein>
    <submittedName>
        <fullName evidence="2">CSON001004 protein</fullName>
    </submittedName>
</protein>
<feature type="domain" description="F-box" evidence="1">
    <location>
        <begin position="14"/>
        <end position="48"/>
    </location>
</feature>
<accession>A0A336KYM3</accession>